<evidence type="ECO:0008006" key="3">
    <source>
        <dbReference type="Google" id="ProtNLM"/>
    </source>
</evidence>
<name>A0ABS9KCF4_9BACT</name>
<sequence>MEKFRTIRNNLLFPSLLLIIVGCDQTFEPLADNNQYHFSIYGYLDTAADTQWVRVGTAREAIDDVPDPAGITVTLENLQTGETVIMQDSLFSPENFLNYWTTSRIENEQSYRILVEGTNGKSSHTDVTTPTELPTPLVLVNTYRPFGYSVYIDDVVEHVADIQTRWYVIINPETDPLRKVYTFTYRPEVEHVEVYGGSYTIFAPLEEEAGHIEASVGIKDYEVVHRQVFIAAAGPEWDDEISTTGDLEYFINSTSSNVVNGLGYVVGIDSKWVPYRSCKNENESLAVPCPEEEPFW</sequence>
<dbReference type="RefSeq" id="WP_237853367.1">
    <property type="nucleotide sequence ID" value="NZ_JAKLWS010000008.1"/>
</dbReference>
<dbReference type="Proteomes" id="UP001165366">
    <property type="component" value="Unassembled WGS sequence"/>
</dbReference>
<reference evidence="1" key="1">
    <citation type="submission" date="2022-01" db="EMBL/GenBank/DDBJ databases">
        <authorList>
            <person name="Wang Y."/>
        </authorList>
    </citation>
    <scope>NUCLEOTIDE SEQUENCE</scope>
    <source>
        <strain evidence="1">WB101</strain>
    </source>
</reference>
<dbReference type="EMBL" id="JAKLWS010000008">
    <property type="protein sequence ID" value="MCG2588526.1"/>
    <property type="molecule type" value="Genomic_DNA"/>
</dbReference>
<keyword evidence="2" id="KW-1185">Reference proteome</keyword>
<accession>A0ABS9KCF4</accession>
<evidence type="ECO:0000313" key="2">
    <source>
        <dbReference type="Proteomes" id="UP001165366"/>
    </source>
</evidence>
<proteinExistence type="predicted"/>
<comment type="caution">
    <text evidence="1">The sequence shown here is derived from an EMBL/GenBank/DDBJ whole genome shotgun (WGS) entry which is preliminary data.</text>
</comment>
<reference evidence="1" key="2">
    <citation type="submission" date="2024-05" db="EMBL/GenBank/DDBJ databases">
        <title>Rhodohalobacter halophilus gen. nov., sp. nov., a moderately halophilic member of the family Balneolaceae.</title>
        <authorList>
            <person name="Xia J."/>
        </authorList>
    </citation>
    <scope>NUCLEOTIDE SEQUENCE</scope>
    <source>
        <strain evidence="1">WB101</strain>
    </source>
</reference>
<dbReference type="PROSITE" id="PS51257">
    <property type="entry name" value="PROKAR_LIPOPROTEIN"/>
    <property type="match status" value="1"/>
</dbReference>
<organism evidence="1 2">
    <name type="scientific">Rhodohalobacter sulfatireducens</name>
    <dbReference type="NCBI Taxonomy" id="2911366"/>
    <lineage>
        <taxon>Bacteria</taxon>
        <taxon>Pseudomonadati</taxon>
        <taxon>Balneolota</taxon>
        <taxon>Balneolia</taxon>
        <taxon>Balneolales</taxon>
        <taxon>Balneolaceae</taxon>
        <taxon>Rhodohalobacter</taxon>
    </lineage>
</organism>
<gene>
    <name evidence="1" type="ORF">L6773_08125</name>
</gene>
<protein>
    <recommendedName>
        <fullName evidence="3">DUF4249 family protein</fullName>
    </recommendedName>
</protein>
<evidence type="ECO:0000313" key="1">
    <source>
        <dbReference type="EMBL" id="MCG2588526.1"/>
    </source>
</evidence>